<feature type="binding site" evidence="6">
    <location>
        <position position="286"/>
    </location>
    <ligand>
        <name>Zn(2+)</name>
        <dbReference type="ChEBI" id="CHEBI:29105"/>
    </ligand>
</feature>
<keyword evidence="6" id="KW-0862">Zinc</keyword>
<keyword evidence="5 7" id="KW-0472">Membrane</keyword>
<feature type="transmembrane region" description="Helical" evidence="7">
    <location>
        <begin position="158"/>
        <end position="177"/>
    </location>
</feature>
<evidence type="ECO:0000256" key="3">
    <source>
        <dbReference type="ARBA" id="ARBA00022692"/>
    </source>
</evidence>
<dbReference type="EMBL" id="KZ679682">
    <property type="protein sequence ID" value="PTB53060.1"/>
    <property type="molecule type" value="Genomic_DNA"/>
</dbReference>
<dbReference type="PANTHER" id="PTHR20855:SF52">
    <property type="entry name" value="ADIPONECTIN RECEPTOR PROTEIN"/>
    <property type="match status" value="1"/>
</dbReference>
<evidence type="ECO:0000313" key="8">
    <source>
        <dbReference type="EMBL" id="PTB53060.1"/>
    </source>
</evidence>
<dbReference type="PANTHER" id="PTHR20855">
    <property type="entry name" value="ADIPOR/PROGESTIN RECEPTOR-RELATED"/>
    <property type="match status" value="1"/>
</dbReference>
<feature type="transmembrane region" description="Helical" evidence="7">
    <location>
        <begin position="247"/>
        <end position="268"/>
    </location>
</feature>
<feature type="transmembrane region" description="Helical" evidence="7">
    <location>
        <begin position="86"/>
        <end position="107"/>
    </location>
</feature>
<name>A0A2T4A7L6_TRIHA</name>
<feature type="transmembrane region" description="Helical" evidence="7">
    <location>
        <begin position="288"/>
        <end position="305"/>
    </location>
</feature>
<dbReference type="GO" id="GO:0016020">
    <property type="term" value="C:membrane"/>
    <property type="evidence" value="ECO:0007669"/>
    <property type="project" value="UniProtKB-SubCell"/>
</dbReference>
<evidence type="ECO:0000256" key="5">
    <source>
        <dbReference type="ARBA" id="ARBA00023136"/>
    </source>
</evidence>
<evidence type="ECO:0000313" key="9">
    <source>
        <dbReference type="Proteomes" id="UP000241690"/>
    </source>
</evidence>
<feature type="transmembrane region" description="Helical" evidence="7">
    <location>
        <begin position="216"/>
        <end position="240"/>
    </location>
</feature>
<dbReference type="Proteomes" id="UP000241690">
    <property type="component" value="Unassembled WGS sequence"/>
</dbReference>
<feature type="binding site" evidence="6">
    <location>
        <position position="290"/>
    </location>
    <ligand>
        <name>Zn(2+)</name>
        <dbReference type="ChEBI" id="CHEBI:29105"/>
    </ligand>
</feature>
<reference evidence="8 9" key="1">
    <citation type="submission" date="2016-07" db="EMBL/GenBank/DDBJ databases">
        <title>Multiple horizontal gene transfer events from other fungi enriched the ability of initially mycotrophic Trichoderma (Ascomycota) to feed on dead plant biomass.</title>
        <authorList>
            <consortium name="DOE Joint Genome Institute"/>
            <person name="Aerts A."/>
            <person name="Atanasova L."/>
            <person name="Chenthamara K."/>
            <person name="Zhang J."/>
            <person name="Grujic M."/>
            <person name="Henrissat B."/>
            <person name="Kuo A."/>
            <person name="Salamov A."/>
            <person name="Lipzen A."/>
            <person name="Labutti K."/>
            <person name="Barry K."/>
            <person name="Miao Y."/>
            <person name="Rahimi M.J."/>
            <person name="Shen Q."/>
            <person name="Grigoriev I.V."/>
            <person name="Kubicek C.P."/>
            <person name="Druzhinina I.S."/>
        </authorList>
    </citation>
    <scope>NUCLEOTIDE SEQUENCE [LARGE SCALE GENOMIC DNA]</scope>
    <source>
        <strain evidence="8 9">CBS 226.95</strain>
    </source>
</reference>
<evidence type="ECO:0000256" key="4">
    <source>
        <dbReference type="ARBA" id="ARBA00022989"/>
    </source>
</evidence>
<protein>
    <submittedName>
        <fullName evidence="8">Uncharacterized protein</fullName>
    </submittedName>
</protein>
<evidence type="ECO:0000256" key="2">
    <source>
        <dbReference type="ARBA" id="ARBA00007018"/>
    </source>
</evidence>
<keyword evidence="6" id="KW-0479">Metal-binding</keyword>
<evidence type="ECO:0000256" key="7">
    <source>
        <dbReference type="SAM" id="Phobius"/>
    </source>
</evidence>
<evidence type="ECO:0000256" key="6">
    <source>
        <dbReference type="PIRSR" id="PIRSR604254-1"/>
    </source>
</evidence>
<dbReference type="GO" id="GO:0046872">
    <property type="term" value="F:metal ion binding"/>
    <property type="evidence" value="ECO:0007669"/>
    <property type="project" value="UniProtKB-KW"/>
</dbReference>
<dbReference type="RefSeq" id="XP_024772737.1">
    <property type="nucleotide sequence ID" value="XM_024923961.1"/>
</dbReference>
<keyword evidence="9" id="KW-1185">Reference proteome</keyword>
<dbReference type="InterPro" id="IPR004254">
    <property type="entry name" value="AdipoR/HlyIII-related"/>
</dbReference>
<sequence>MRSSSSALRRVALRQRHPSGTGLPSESINTVEVIENKVEKVLLLWGDLPAWRRDNAFIHSGYCQIRPSYRHSLHSLFNLHNESVNIWSHLIGAIVTVASSLYLYYVIRPRYDSATLSDVLVFACFIGGAVLCLGMSATFHAVLNHSQKVAQWGNKLDYMGIVVLIVGSFVPALYYAFFCMPALLTAYLCLICLLGTGCAIASWLEQFRSPKWRPYRAIMFAGLGLSGFIPIIHGVTIYGYKGLEDRISVTWIIIHGAMYLFGVGVYVARWPERNFPGVFDIWGSSHQIFHMFVLLAAATHFYSMVKAFDYHHTVLGSHCLTE</sequence>
<dbReference type="GO" id="GO:0038023">
    <property type="term" value="F:signaling receptor activity"/>
    <property type="evidence" value="ECO:0007669"/>
    <property type="project" value="TreeGrafter"/>
</dbReference>
<keyword evidence="4 7" id="KW-1133">Transmembrane helix</keyword>
<organism evidence="8 9">
    <name type="scientific">Trichoderma harzianum CBS 226.95</name>
    <dbReference type="NCBI Taxonomy" id="983964"/>
    <lineage>
        <taxon>Eukaryota</taxon>
        <taxon>Fungi</taxon>
        <taxon>Dikarya</taxon>
        <taxon>Ascomycota</taxon>
        <taxon>Pezizomycotina</taxon>
        <taxon>Sordariomycetes</taxon>
        <taxon>Hypocreomycetidae</taxon>
        <taxon>Hypocreales</taxon>
        <taxon>Hypocreaceae</taxon>
        <taxon>Trichoderma</taxon>
    </lineage>
</organism>
<feature type="transmembrane region" description="Helical" evidence="7">
    <location>
        <begin position="184"/>
        <end position="204"/>
    </location>
</feature>
<gene>
    <name evidence="8" type="ORF">M431DRAFT_88926</name>
</gene>
<dbReference type="GO" id="GO:0006882">
    <property type="term" value="P:intracellular zinc ion homeostasis"/>
    <property type="evidence" value="ECO:0007669"/>
    <property type="project" value="TreeGrafter"/>
</dbReference>
<comment type="subcellular location">
    <subcellularLocation>
        <location evidence="1">Membrane</location>
        <topology evidence="1">Multi-pass membrane protein</topology>
    </subcellularLocation>
</comment>
<accession>A0A2T4A7L6</accession>
<dbReference type="Pfam" id="PF03006">
    <property type="entry name" value="HlyIII"/>
    <property type="match status" value="1"/>
</dbReference>
<feature type="transmembrane region" description="Helical" evidence="7">
    <location>
        <begin position="119"/>
        <end position="143"/>
    </location>
</feature>
<dbReference type="GeneID" id="36632544"/>
<dbReference type="STRING" id="983964.A0A2T4A7L6"/>
<comment type="similarity">
    <text evidence="2">Belongs to the ADIPOR family.</text>
</comment>
<dbReference type="AlphaFoldDB" id="A0A2T4A7L6"/>
<evidence type="ECO:0000256" key="1">
    <source>
        <dbReference type="ARBA" id="ARBA00004141"/>
    </source>
</evidence>
<keyword evidence="3 7" id="KW-0812">Transmembrane</keyword>
<feature type="binding site" evidence="6">
    <location>
        <position position="140"/>
    </location>
    <ligand>
        <name>Zn(2+)</name>
        <dbReference type="ChEBI" id="CHEBI:29105"/>
    </ligand>
</feature>
<proteinExistence type="inferred from homology"/>